<dbReference type="AlphaFoldDB" id="A0A2R5F2C2"/>
<proteinExistence type="predicted"/>
<gene>
    <name evidence="2" type="ORF">NMK_0305</name>
</gene>
<dbReference type="RefSeq" id="WP_109014003.1">
    <property type="nucleotide sequence ID" value="NZ_BDOQ01000002.1"/>
</dbReference>
<evidence type="ECO:0000313" key="3">
    <source>
        <dbReference type="Proteomes" id="UP000245081"/>
    </source>
</evidence>
<dbReference type="EMBL" id="BDOQ01000002">
    <property type="protein sequence ID" value="GBG12770.1"/>
    <property type="molecule type" value="Genomic_DNA"/>
</dbReference>
<dbReference type="OrthoDB" id="8538633at2"/>
<name>A0A2R5F2C2_9PROT</name>
<keyword evidence="1" id="KW-0732">Signal</keyword>
<reference evidence="2 3" key="1">
    <citation type="journal article" date="2018" name="Environ. Microbiol.">
        <title>Isolation and genomic characterization of Novimethylophilus kurashikiensis gen. nov. sp. nov., a new lanthanide-dependent methylotrophic species of Methylophilaceae.</title>
        <authorList>
            <person name="Lv H."/>
            <person name="Sahin N."/>
            <person name="Tani A."/>
        </authorList>
    </citation>
    <scope>NUCLEOTIDE SEQUENCE [LARGE SCALE GENOMIC DNA]</scope>
    <source>
        <strain evidence="2 3">La2-4</strain>
    </source>
</reference>
<evidence type="ECO:0000256" key="1">
    <source>
        <dbReference type="SAM" id="SignalP"/>
    </source>
</evidence>
<organism evidence="2 3">
    <name type="scientific">Novimethylophilus kurashikiensis</name>
    <dbReference type="NCBI Taxonomy" id="1825523"/>
    <lineage>
        <taxon>Bacteria</taxon>
        <taxon>Pseudomonadati</taxon>
        <taxon>Pseudomonadota</taxon>
        <taxon>Betaproteobacteria</taxon>
        <taxon>Nitrosomonadales</taxon>
        <taxon>Methylophilaceae</taxon>
        <taxon>Novimethylophilus</taxon>
    </lineage>
</organism>
<feature type="chain" id="PRO_5015336039" evidence="1">
    <location>
        <begin position="31"/>
        <end position="130"/>
    </location>
</feature>
<accession>A0A2R5F2C2</accession>
<keyword evidence="3" id="KW-1185">Reference proteome</keyword>
<dbReference type="Proteomes" id="UP000245081">
    <property type="component" value="Unassembled WGS sequence"/>
</dbReference>
<evidence type="ECO:0000313" key="2">
    <source>
        <dbReference type="EMBL" id="GBG12770.1"/>
    </source>
</evidence>
<feature type="signal peptide" evidence="1">
    <location>
        <begin position="1"/>
        <end position="30"/>
    </location>
</feature>
<protein>
    <submittedName>
        <fullName evidence="2">UPF0345 protein</fullName>
    </submittedName>
</protein>
<comment type="caution">
    <text evidence="2">The sequence shown here is derived from an EMBL/GenBank/DDBJ whole genome shotgun (WGS) entry which is preliminary data.</text>
</comment>
<sequence>MNQSPRLTYLFANLIFAALIFNCASSAALADEDGGVRIQQQFDAKFKNYMGSGSDALLPLPKLEKPDWEKLRSTHAMKQIFVERDVFYNAKTYTLTLFQAEDGSYYLDAKGGFWGMDELIYGPFDQSVLQ</sequence>